<protein>
    <submittedName>
        <fullName evidence="4">7TM GPCR serpentine receptor class x (Srx) domain-containing protein</fullName>
    </submittedName>
</protein>
<organism evidence="3 4">
    <name type="scientific">Acrobeloides nanus</name>
    <dbReference type="NCBI Taxonomy" id="290746"/>
    <lineage>
        <taxon>Eukaryota</taxon>
        <taxon>Metazoa</taxon>
        <taxon>Ecdysozoa</taxon>
        <taxon>Nematoda</taxon>
        <taxon>Chromadorea</taxon>
        <taxon>Rhabditida</taxon>
        <taxon>Tylenchina</taxon>
        <taxon>Cephalobomorpha</taxon>
        <taxon>Cephaloboidea</taxon>
        <taxon>Cephalobidae</taxon>
        <taxon>Acrobeloides</taxon>
    </lineage>
</organism>
<keyword evidence="1" id="KW-0812">Transmembrane</keyword>
<keyword evidence="1" id="KW-1133">Transmembrane helix</keyword>
<evidence type="ECO:0000256" key="1">
    <source>
        <dbReference type="SAM" id="Phobius"/>
    </source>
</evidence>
<dbReference type="SUPFAM" id="SSF81321">
    <property type="entry name" value="Family A G protein-coupled receptor-like"/>
    <property type="match status" value="1"/>
</dbReference>
<dbReference type="Pfam" id="PF10328">
    <property type="entry name" value="7TM_GPCR_Srx"/>
    <property type="match status" value="1"/>
</dbReference>
<dbReference type="InterPro" id="IPR019430">
    <property type="entry name" value="7TM_GPCR_serpentine_rcpt_Srx"/>
</dbReference>
<feature type="transmembrane region" description="Helical" evidence="1">
    <location>
        <begin position="30"/>
        <end position="54"/>
    </location>
</feature>
<dbReference type="Gene3D" id="1.20.1070.10">
    <property type="entry name" value="Rhodopsin 7-helix transmembrane proteins"/>
    <property type="match status" value="1"/>
</dbReference>
<evidence type="ECO:0000259" key="2">
    <source>
        <dbReference type="Pfam" id="PF10328"/>
    </source>
</evidence>
<dbReference type="AlphaFoldDB" id="A0A914C154"/>
<name>A0A914C154_9BILA</name>
<accession>A0A914C154</accession>
<feature type="domain" description="7TM GPCR serpentine receptor class x (Srx)" evidence="2">
    <location>
        <begin position="3"/>
        <end position="100"/>
    </location>
</feature>
<proteinExistence type="predicted"/>
<feature type="transmembrane region" description="Helical" evidence="1">
    <location>
        <begin position="77"/>
        <end position="102"/>
    </location>
</feature>
<keyword evidence="3" id="KW-1185">Reference proteome</keyword>
<evidence type="ECO:0000313" key="3">
    <source>
        <dbReference type="Proteomes" id="UP000887540"/>
    </source>
</evidence>
<reference evidence="4" key="1">
    <citation type="submission" date="2022-11" db="UniProtKB">
        <authorList>
            <consortium name="WormBaseParasite"/>
        </authorList>
    </citation>
    <scope>IDENTIFICATION</scope>
</reference>
<sequence>MLLLLAFDRFIILCFQTTSINIIEGRLIKFLIGIAWLWGLSFGTVEAVILAFVYNIEIGFWLPTNQEIDDFVGKVEMYIILTQLVLAFSMYLCAVTKLIFLVSRF</sequence>
<dbReference type="Proteomes" id="UP000887540">
    <property type="component" value="Unplaced"/>
</dbReference>
<keyword evidence="1" id="KW-0472">Membrane</keyword>
<dbReference type="WBParaSite" id="ACRNAN_Path_1437.g5631.t1">
    <property type="protein sequence ID" value="ACRNAN_Path_1437.g5631.t1"/>
    <property type="gene ID" value="ACRNAN_Path_1437.g5631"/>
</dbReference>
<evidence type="ECO:0000313" key="4">
    <source>
        <dbReference type="WBParaSite" id="ACRNAN_Path_1437.g5631.t1"/>
    </source>
</evidence>